<dbReference type="EMBL" id="GBRH01278946">
    <property type="protein sequence ID" value="JAD18949.1"/>
    <property type="molecule type" value="Transcribed_RNA"/>
</dbReference>
<sequence length="50" mass="4978">MATKPPTDVAAAATQTPTSTGHGITAATFHANSAVSSVQSAQTLRLIPSL</sequence>
<evidence type="ECO:0000313" key="2">
    <source>
        <dbReference type="EMBL" id="JAD18949.1"/>
    </source>
</evidence>
<reference evidence="2" key="1">
    <citation type="submission" date="2014-09" db="EMBL/GenBank/DDBJ databases">
        <authorList>
            <person name="Magalhaes I.L.F."/>
            <person name="Oliveira U."/>
            <person name="Santos F.R."/>
            <person name="Vidigal T.H.D.A."/>
            <person name="Brescovit A.D."/>
            <person name="Santos A.J."/>
        </authorList>
    </citation>
    <scope>NUCLEOTIDE SEQUENCE</scope>
    <source>
        <tissue evidence="2">Shoot tissue taken approximately 20 cm above the soil surface</tissue>
    </source>
</reference>
<accession>A0A0A8XY60</accession>
<proteinExistence type="predicted"/>
<dbReference type="AlphaFoldDB" id="A0A0A8XY60"/>
<feature type="region of interest" description="Disordered" evidence="1">
    <location>
        <begin position="1"/>
        <end position="20"/>
    </location>
</feature>
<name>A0A0A8XY60_ARUDO</name>
<protein>
    <submittedName>
        <fullName evidence="2">Uncharacterized protein</fullName>
    </submittedName>
</protein>
<reference evidence="2" key="2">
    <citation type="journal article" date="2015" name="Data Brief">
        <title>Shoot transcriptome of the giant reed, Arundo donax.</title>
        <authorList>
            <person name="Barrero R.A."/>
            <person name="Guerrero F.D."/>
            <person name="Moolhuijzen P."/>
            <person name="Goolsby J.A."/>
            <person name="Tidwell J."/>
            <person name="Bellgard S.E."/>
            <person name="Bellgard M.I."/>
        </authorList>
    </citation>
    <scope>NUCLEOTIDE SEQUENCE</scope>
    <source>
        <tissue evidence="2">Shoot tissue taken approximately 20 cm above the soil surface</tissue>
    </source>
</reference>
<organism evidence="2">
    <name type="scientific">Arundo donax</name>
    <name type="common">Giant reed</name>
    <name type="synonym">Donax arundinaceus</name>
    <dbReference type="NCBI Taxonomy" id="35708"/>
    <lineage>
        <taxon>Eukaryota</taxon>
        <taxon>Viridiplantae</taxon>
        <taxon>Streptophyta</taxon>
        <taxon>Embryophyta</taxon>
        <taxon>Tracheophyta</taxon>
        <taxon>Spermatophyta</taxon>
        <taxon>Magnoliopsida</taxon>
        <taxon>Liliopsida</taxon>
        <taxon>Poales</taxon>
        <taxon>Poaceae</taxon>
        <taxon>PACMAD clade</taxon>
        <taxon>Arundinoideae</taxon>
        <taxon>Arundineae</taxon>
        <taxon>Arundo</taxon>
    </lineage>
</organism>
<evidence type="ECO:0000256" key="1">
    <source>
        <dbReference type="SAM" id="MobiDB-lite"/>
    </source>
</evidence>